<dbReference type="InterPro" id="IPR019775">
    <property type="entry name" value="WD40_repeat_CS"/>
</dbReference>
<dbReference type="InterPro" id="IPR015943">
    <property type="entry name" value="WD40/YVTN_repeat-like_dom_sf"/>
</dbReference>
<keyword evidence="2" id="KW-0677">Repeat</keyword>
<proteinExistence type="predicted"/>
<dbReference type="InterPro" id="IPR001680">
    <property type="entry name" value="WD40_rpt"/>
</dbReference>
<sequence>MADTAESTGASRRTSACDIDRVACAVGARRVTPKFALPDAESEVFCVRFSTDDVYLGAACANGAILIYNALTGRRSFTLNSGQEHALPTTQLRWRPQQSLSKTKNVLVCVSADGRIQHWHASSGKLLQEIPGEGDRLFCVDYSPDGASFATAGKRREVRVYDESTKTLSQVLRGGDSVNTSGHANRVFSLKYHPTMREVLVSGGWDSTVQFWDLRQGHAVRAIFGPHVCGDAVDISQDGASILTGSWRVEKQLQIWDFRSERLLDTLPWRDGVSLLQPCMVYAAQFSKSDGSLMLAAGGSGANEVKLFDRRNGGAAVGTVAAAGLTHACYTLDFSNSGSMLAIGGGDGCVRVFSVHPP</sequence>
<evidence type="ECO:0000313" key="4">
    <source>
        <dbReference type="EMBL" id="CAE4569903.1"/>
    </source>
</evidence>
<dbReference type="AlphaFoldDB" id="A0A7S4UIF3"/>
<evidence type="ECO:0008006" key="5">
    <source>
        <dbReference type="Google" id="ProtNLM"/>
    </source>
</evidence>
<dbReference type="PANTHER" id="PTHR47822:SF2">
    <property type="entry name" value="F-BOX AND WD-40 DOMAIN PROTEIN 7"/>
    <property type="match status" value="1"/>
</dbReference>
<accession>A0A7S4UIF3</accession>
<dbReference type="Pfam" id="PF00400">
    <property type="entry name" value="WD40"/>
    <property type="match status" value="3"/>
</dbReference>
<keyword evidence="1 3" id="KW-0853">WD repeat</keyword>
<dbReference type="SUPFAM" id="SSF50978">
    <property type="entry name" value="WD40 repeat-like"/>
    <property type="match status" value="1"/>
</dbReference>
<feature type="repeat" description="WD" evidence="3">
    <location>
        <begin position="180"/>
        <end position="222"/>
    </location>
</feature>
<gene>
    <name evidence="4" type="ORF">AMON00008_LOCUS9522</name>
</gene>
<protein>
    <recommendedName>
        <fullName evidence="5">Anaphase-promoting complex subunit 4 WD40 domain-containing protein</fullName>
    </recommendedName>
</protein>
<dbReference type="InterPro" id="IPR036322">
    <property type="entry name" value="WD40_repeat_dom_sf"/>
</dbReference>
<dbReference type="SMART" id="SM00320">
    <property type="entry name" value="WD40"/>
    <property type="match status" value="6"/>
</dbReference>
<organism evidence="4">
    <name type="scientific">Alexandrium monilatum</name>
    <dbReference type="NCBI Taxonomy" id="311494"/>
    <lineage>
        <taxon>Eukaryota</taxon>
        <taxon>Sar</taxon>
        <taxon>Alveolata</taxon>
        <taxon>Dinophyceae</taxon>
        <taxon>Gonyaulacales</taxon>
        <taxon>Pyrocystaceae</taxon>
        <taxon>Alexandrium</taxon>
    </lineage>
</organism>
<dbReference type="Gene3D" id="2.130.10.10">
    <property type="entry name" value="YVTN repeat-like/Quinoprotein amine dehydrogenase"/>
    <property type="match status" value="3"/>
</dbReference>
<dbReference type="EMBL" id="HBNR01014680">
    <property type="protein sequence ID" value="CAE4569903.1"/>
    <property type="molecule type" value="Transcribed_RNA"/>
</dbReference>
<dbReference type="PROSITE" id="PS50082">
    <property type="entry name" value="WD_REPEATS_2"/>
    <property type="match status" value="1"/>
</dbReference>
<dbReference type="PROSITE" id="PS00678">
    <property type="entry name" value="WD_REPEATS_1"/>
    <property type="match status" value="1"/>
</dbReference>
<evidence type="ECO:0000256" key="1">
    <source>
        <dbReference type="ARBA" id="ARBA00022574"/>
    </source>
</evidence>
<evidence type="ECO:0000256" key="2">
    <source>
        <dbReference type="ARBA" id="ARBA00022737"/>
    </source>
</evidence>
<dbReference type="PROSITE" id="PS50294">
    <property type="entry name" value="WD_REPEATS_REGION"/>
    <property type="match status" value="1"/>
</dbReference>
<name>A0A7S4UIF3_9DINO</name>
<reference evidence="4" key="1">
    <citation type="submission" date="2021-01" db="EMBL/GenBank/DDBJ databases">
        <authorList>
            <person name="Corre E."/>
            <person name="Pelletier E."/>
            <person name="Niang G."/>
            <person name="Scheremetjew M."/>
            <person name="Finn R."/>
            <person name="Kale V."/>
            <person name="Holt S."/>
            <person name="Cochrane G."/>
            <person name="Meng A."/>
            <person name="Brown T."/>
            <person name="Cohen L."/>
        </authorList>
    </citation>
    <scope>NUCLEOTIDE SEQUENCE</scope>
    <source>
        <strain evidence="4">CCMP3105</strain>
    </source>
</reference>
<dbReference type="PANTHER" id="PTHR47822">
    <property type="entry name" value="CARBOHYDRATE BINDING DOMAIN CONTAINING PROTEIN"/>
    <property type="match status" value="1"/>
</dbReference>
<evidence type="ECO:0000256" key="3">
    <source>
        <dbReference type="PROSITE-ProRule" id="PRU00221"/>
    </source>
</evidence>